<dbReference type="Pfam" id="PF08445">
    <property type="entry name" value="FR47"/>
    <property type="match status" value="1"/>
</dbReference>
<comment type="caution">
    <text evidence="4">The sequence shown here is derived from an EMBL/GenBank/DDBJ whole genome shotgun (WGS) entry which is preliminary data.</text>
</comment>
<accession>A0ABW0QM76</accession>
<organism evidence="4 5">
    <name type="scientific">Rhodanobacter ginsengisoli</name>
    <dbReference type="NCBI Taxonomy" id="418646"/>
    <lineage>
        <taxon>Bacteria</taxon>
        <taxon>Pseudomonadati</taxon>
        <taxon>Pseudomonadota</taxon>
        <taxon>Gammaproteobacteria</taxon>
        <taxon>Lysobacterales</taxon>
        <taxon>Rhodanobacteraceae</taxon>
        <taxon>Rhodanobacter</taxon>
    </lineage>
</organism>
<proteinExistence type="predicted"/>
<dbReference type="PROSITE" id="PS51186">
    <property type="entry name" value="GNAT"/>
    <property type="match status" value="1"/>
</dbReference>
<evidence type="ECO:0000313" key="4">
    <source>
        <dbReference type="EMBL" id="MFC5526051.1"/>
    </source>
</evidence>
<name>A0ABW0QM76_9GAMM</name>
<evidence type="ECO:0000256" key="2">
    <source>
        <dbReference type="ARBA" id="ARBA00023315"/>
    </source>
</evidence>
<sequence>MNMLDRPVWSSLSTAHESLSVGGELARRYQADINRFASARDDSDAALEALTRLVPASGQVFILQVPEISIPAGLTAVKLAKGVQMVAHAAVAPPDDGSADIIALGDADAAEMLALATLTEPGPFLARTHRMGSFFGVRIDGRLAAMAGERFRFPGYTEVSGVCTHPDFRGRGLARRLSRHVAATIAARGDTAFLHAWKNNVPAIALYESLGFQWRCDVNVAVLERSRNT</sequence>
<dbReference type="Gene3D" id="3.40.630.30">
    <property type="match status" value="1"/>
</dbReference>
<keyword evidence="1" id="KW-0808">Transferase</keyword>
<keyword evidence="5" id="KW-1185">Reference proteome</keyword>
<dbReference type="PANTHER" id="PTHR43420">
    <property type="entry name" value="ACETYLTRANSFERASE"/>
    <property type="match status" value="1"/>
</dbReference>
<dbReference type="InterPro" id="IPR013653">
    <property type="entry name" value="GCN5-like_dom"/>
</dbReference>
<protein>
    <submittedName>
        <fullName evidence="4">GNAT family N-acetyltransferase</fullName>
    </submittedName>
</protein>
<dbReference type="InterPro" id="IPR016181">
    <property type="entry name" value="Acyl_CoA_acyltransferase"/>
</dbReference>
<dbReference type="SUPFAM" id="SSF55729">
    <property type="entry name" value="Acyl-CoA N-acyltransferases (Nat)"/>
    <property type="match status" value="1"/>
</dbReference>
<dbReference type="EMBL" id="JBHSNF010000002">
    <property type="protein sequence ID" value="MFC5526051.1"/>
    <property type="molecule type" value="Genomic_DNA"/>
</dbReference>
<dbReference type="CDD" id="cd04301">
    <property type="entry name" value="NAT_SF"/>
    <property type="match status" value="1"/>
</dbReference>
<evidence type="ECO:0000259" key="3">
    <source>
        <dbReference type="PROSITE" id="PS51186"/>
    </source>
</evidence>
<dbReference type="PANTHER" id="PTHR43420:SF3">
    <property type="entry name" value="N-ACETYLTRANSFERASE DOMAIN-CONTAINING PROTEIN"/>
    <property type="match status" value="1"/>
</dbReference>
<feature type="domain" description="N-acetyltransferase" evidence="3">
    <location>
        <begin position="99"/>
        <end position="229"/>
    </location>
</feature>
<keyword evidence="2" id="KW-0012">Acyltransferase</keyword>
<dbReference type="RefSeq" id="WP_377319600.1">
    <property type="nucleotide sequence ID" value="NZ_JBHSNF010000002.1"/>
</dbReference>
<evidence type="ECO:0000313" key="5">
    <source>
        <dbReference type="Proteomes" id="UP001596114"/>
    </source>
</evidence>
<reference evidence="5" key="1">
    <citation type="journal article" date="2019" name="Int. J. Syst. Evol. Microbiol.">
        <title>The Global Catalogue of Microorganisms (GCM) 10K type strain sequencing project: providing services to taxonomists for standard genome sequencing and annotation.</title>
        <authorList>
            <consortium name="The Broad Institute Genomics Platform"/>
            <consortium name="The Broad Institute Genome Sequencing Center for Infectious Disease"/>
            <person name="Wu L."/>
            <person name="Ma J."/>
        </authorList>
    </citation>
    <scope>NUCLEOTIDE SEQUENCE [LARGE SCALE GENOMIC DNA]</scope>
    <source>
        <strain evidence="5">CGMCC 1.16619</strain>
    </source>
</reference>
<dbReference type="InterPro" id="IPR050680">
    <property type="entry name" value="YpeA/RimI_acetyltransf"/>
</dbReference>
<dbReference type="Proteomes" id="UP001596114">
    <property type="component" value="Unassembled WGS sequence"/>
</dbReference>
<gene>
    <name evidence="4" type="ORF">ACFPPA_09875</name>
</gene>
<evidence type="ECO:0000256" key="1">
    <source>
        <dbReference type="ARBA" id="ARBA00022679"/>
    </source>
</evidence>
<dbReference type="InterPro" id="IPR000182">
    <property type="entry name" value="GNAT_dom"/>
</dbReference>